<dbReference type="PROSITE" id="PS50206">
    <property type="entry name" value="RHODANESE_3"/>
    <property type="match status" value="1"/>
</dbReference>
<dbReference type="RefSeq" id="WP_273438000.1">
    <property type="nucleotide sequence ID" value="NZ_CAXXYC010000001.1"/>
</dbReference>
<dbReference type="InterPro" id="IPR001763">
    <property type="entry name" value="Rhodanese-like_dom"/>
</dbReference>
<dbReference type="Gene3D" id="3.40.250.10">
    <property type="entry name" value="Rhodanese-like domain"/>
    <property type="match status" value="1"/>
</dbReference>
<feature type="domain" description="Rhodanese" evidence="1">
    <location>
        <begin position="39"/>
        <end position="126"/>
    </location>
</feature>
<proteinExistence type="predicted"/>
<evidence type="ECO:0000313" key="2">
    <source>
        <dbReference type="EMBL" id="PLX62804.1"/>
    </source>
</evidence>
<organism evidence="2 3">
    <name type="scientific">Sedimenticola selenatireducens</name>
    <dbReference type="NCBI Taxonomy" id="191960"/>
    <lineage>
        <taxon>Bacteria</taxon>
        <taxon>Pseudomonadati</taxon>
        <taxon>Pseudomonadota</taxon>
        <taxon>Gammaproteobacteria</taxon>
        <taxon>Chromatiales</taxon>
        <taxon>Sedimenticolaceae</taxon>
        <taxon>Sedimenticola</taxon>
    </lineage>
</organism>
<gene>
    <name evidence="2" type="ORF">C0630_04320</name>
</gene>
<evidence type="ECO:0000313" key="3">
    <source>
        <dbReference type="Proteomes" id="UP000235015"/>
    </source>
</evidence>
<comment type="caution">
    <text evidence="2">The sequence shown here is derived from an EMBL/GenBank/DDBJ whole genome shotgun (WGS) entry which is preliminary data.</text>
</comment>
<dbReference type="Pfam" id="PF00581">
    <property type="entry name" value="Rhodanese"/>
    <property type="match status" value="1"/>
</dbReference>
<evidence type="ECO:0000259" key="1">
    <source>
        <dbReference type="PROSITE" id="PS50206"/>
    </source>
</evidence>
<dbReference type="AlphaFoldDB" id="A0A2N6CZK9"/>
<reference evidence="2 3" key="1">
    <citation type="submission" date="2017-11" db="EMBL/GenBank/DDBJ databases">
        <title>Genome-resolved metagenomics identifies genetic mobility, metabolic interactions, and unexpected diversity in perchlorate-reducing communities.</title>
        <authorList>
            <person name="Barnum T.P."/>
            <person name="Figueroa I.A."/>
            <person name="Carlstrom C.I."/>
            <person name="Lucas L.N."/>
            <person name="Engelbrektson A.L."/>
            <person name="Coates J.D."/>
        </authorList>
    </citation>
    <scope>NUCLEOTIDE SEQUENCE [LARGE SCALE GENOMIC DNA]</scope>
    <source>
        <strain evidence="2">BM301</strain>
    </source>
</reference>
<dbReference type="EMBL" id="PKUN01000003">
    <property type="protein sequence ID" value="PLX62804.1"/>
    <property type="molecule type" value="Genomic_DNA"/>
</dbReference>
<sequence>MRPLFVLLLLAVFLLLGSGDLSARWPGVSPGQLQAWLDTADPPLILDVRGRAAYRAGTLAGALDGGVEPSGFLPDGGGGLVLLLPEGASEQLVEAWFARLTDAGHQVWILEGGIAGWVEAGGSVEIPQSTYTRPGSVPFLIPRGLCEGGSPSQVFD</sequence>
<dbReference type="STRING" id="1111735.GCA_000428045_03980"/>
<accession>A0A2N6CZK9</accession>
<name>A0A2N6CZK9_9GAMM</name>
<dbReference type="SUPFAM" id="SSF52821">
    <property type="entry name" value="Rhodanese/Cell cycle control phosphatase"/>
    <property type="match status" value="1"/>
</dbReference>
<protein>
    <recommendedName>
        <fullName evidence="1">Rhodanese domain-containing protein</fullName>
    </recommendedName>
</protein>
<dbReference type="InterPro" id="IPR036873">
    <property type="entry name" value="Rhodanese-like_dom_sf"/>
</dbReference>
<dbReference type="Proteomes" id="UP000235015">
    <property type="component" value="Unassembled WGS sequence"/>
</dbReference>